<gene>
    <name evidence="1" type="ORF">KP509_11G046300</name>
</gene>
<accession>A0A8T2TP30</accession>
<organism evidence="1 2">
    <name type="scientific">Ceratopteris richardii</name>
    <name type="common">Triangle waterfern</name>
    <dbReference type="NCBI Taxonomy" id="49495"/>
    <lineage>
        <taxon>Eukaryota</taxon>
        <taxon>Viridiplantae</taxon>
        <taxon>Streptophyta</taxon>
        <taxon>Embryophyta</taxon>
        <taxon>Tracheophyta</taxon>
        <taxon>Polypodiopsida</taxon>
        <taxon>Polypodiidae</taxon>
        <taxon>Polypodiales</taxon>
        <taxon>Pteridineae</taxon>
        <taxon>Pteridaceae</taxon>
        <taxon>Parkerioideae</taxon>
        <taxon>Ceratopteris</taxon>
    </lineage>
</organism>
<proteinExistence type="predicted"/>
<evidence type="ECO:0000313" key="1">
    <source>
        <dbReference type="EMBL" id="KAH7425251.1"/>
    </source>
</evidence>
<reference evidence="1" key="1">
    <citation type="submission" date="2021-08" db="EMBL/GenBank/DDBJ databases">
        <title>WGS assembly of Ceratopteris richardii.</title>
        <authorList>
            <person name="Marchant D.B."/>
            <person name="Chen G."/>
            <person name="Jenkins J."/>
            <person name="Shu S."/>
            <person name="Leebens-Mack J."/>
            <person name="Grimwood J."/>
            <person name="Schmutz J."/>
            <person name="Soltis P."/>
            <person name="Soltis D."/>
            <person name="Chen Z.-H."/>
        </authorList>
    </citation>
    <scope>NUCLEOTIDE SEQUENCE</scope>
    <source>
        <strain evidence="1">Whitten #5841</strain>
        <tissue evidence="1">Leaf</tissue>
    </source>
</reference>
<name>A0A8T2TP30_CERRI</name>
<keyword evidence="2" id="KW-1185">Reference proteome</keyword>
<dbReference type="AlphaFoldDB" id="A0A8T2TP30"/>
<protein>
    <submittedName>
        <fullName evidence="1">Uncharacterized protein</fullName>
    </submittedName>
</protein>
<comment type="caution">
    <text evidence="1">The sequence shown here is derived from an EMBL/GenBank/DDBJ whole genome shotgun (WGS) entry which is preliminary data.</text>
</comment>
<evidence type="ECO:0000313" key="2">
    <source>
        <dbReference type="Proteomes" id="UP000825935"/>
    </source>
</evidence>
<dbReference type="EMBL" id="CM035416">
    <property type="protein sequence ID" value="KAH7425251.1"/>
    <property type="molecule type" value="Genomic_DNA"/>
</dbReference>
<dbReference type="Proteomes" id="UP000825935">
    <property type="component" value="Chromosome 11"/>
</dbReference>
<sequence>MIVLKLAHQQRLTFIHRARGQANNCLFLPGLPRVCGVMHRSVERARAQMPLCRNVVLAMLQSVTQSLCVLSGDGASRILRRCCRESLSLWFSVCRCSLCARVNIEVGSVSSGSDSGLYKREEPRQFTLISCVLFFLSFCWM</sequence>